<reference evidence="3 4" key="1">
    <citation type="submission" date="2012-06" db="EMBL/GenBank/DDBJ databases">
        <title>Complete sequence of chromosome of Mycobacterium chubuense NBB4.</title>
        <authorList>
            <consortium name="US DOE Joint Genome Institute"/>
            <person name="Lucas S."/>
            <person name="Han J."/>
            <person name="Lapidus A."/>
            <person name="Cheng J.-F."/>
            <person name="Goodwin L."/>
            <person name="Pitluck S."/>
            <person name="Peters L."/>
            <person name="Mikhailova N."/>
            <person name="Teshima H."/>
            <person name="Detter J.C."/>
            <person name="Han C."/>
            <person name="Tapia R."/>
            <person name="Land M."/>
            <person name="Hauser L."/>
            <person name="Kyrpides N."/>
            <person name="Ivanova N."/>
            <person name="Pagani I."/>
            <person name="Mattes T."/>
            <person name="Holmes A."/>
            <person name="Rutledge P."/>
            <person name="Paulsen I."/>
            <person name="Coleman N."/>
            <person name="Woyke T."/>
        </authorList>
    </citation>
    <scope>NUCLEOTIDE SEQUENCE [LARGE SCALE GENOMIC DNA]</scope>
    <source>
        <strain evidence="3 4">NBB4</strain>
    </source>
</reference>
<dbReference type="OrthoDB" id="4762392at2"/>
<feature type="region of interest" description="Disordered" evidence="1">
    <location>
        <begin position="114"/>
        <end position="210"/>
    </location>
</feature>
<evidence type="ECO:0000256" key="1">
    <source>
        <dbReference type="SAM" id="MobiDB-lite"/>
    </source>
</evidence>
<keyword evidence="4" id="KW-1185">Reference proteome</keyword>
<feature type="compositionally biased region" description="Low complexity" evidence="1">
    <location>
        <begin position="134"/>
        <end position="146"/>
    </location>
</feature>
<keyword evidence="2" id="KW-0732">Signal</keyword>
<dbReference type="AlphaFoldDB" id="I4BD99"/>
<dbReference type="Proteomes" id="UP000006057">
    <property type="component" value="Chromosome"/>
</dbReference>
<feature type="compositionally biased region" description="Polar residues" evidence="1">
    <location>
        <begin position="114"/>
        <end position="133"/>
    </location>
</feature>
<dbReference type="PROSITE" id="PS51257">
    <property type="entry name" value="PROKAR_LIPOPROTEIN"/>
    <property type="match status" value="1"/>
</dbReference>
<evidence type="ECO:0000256" key="2">
    <source>
        <dbReference type="SAM" id="SignalP"/>
    </source>
</evidence>
<dbReference type="PATRIC" id="fig|710421.3.peg.429"/>
<dbReference type="RefSeq" id="WP_014813748.1">
    <property type="nucleotide sequence ID" value="NC_018027.1"/>
</dbReference>
<evidence type="ECO:0000313" key="4">
    <source>
        <dbReference type="Proteomes" id="UP000006057"/>
    </source>
</evidence>
<dbReference type="KEGG" id="mcb:Mycch_0436"/>
<feature type="signal peptide" evidence="2">
    <location>
        <begin position="1"/>
        <end position="35"/>
    </location>
</feature>
<dbReference type="STRING" id="710421.Mycch_0436"/>
<evidence type="ECO:0000313" key="3">
    <source>
        <dbReference type="EMBL" id="AFM15256.1"/>
    </source>
</evidence>
<dbReference type="HOGENOM" id="CLU_1085103_0_0_11"/>
<feature type="chain" id="PRO_5003686173" evidence="2">
    <location>
        <begin position="36"/>
        <end position="256"/>
    </location>
</feature>
<organism evidence="3 4">
    <name type="scientific">Mycolicibacterium chubuense (strain NBB4)</name>
    <name type="common">Mycobacterium chubuense</name>
    <dbReference type="NCBI Taxonomy" id="710421"/>
    <lineage>
        <taxon>Bacteria</taxon>
        <taxon>Bacillati</taxon>
        <taxon>Actinomycetota</taxon>
        <taxon>Actinomycetes</taxon>
        <taxon>Mycobacteriales</taxon>
        <taxon>Mycobacteriaceae</taxon>
        <taxon>Mycolicibacterium</taxon>
    </lineage>
</organism>
<name>I4BD99_MYCCN</name>
<dbReference type="EMBL" id="CP003053">
    <property type="protein sequence ID" value="AFM15256.1"/>
    <property type="molecule type" value="Genomic_DNA"/>
</dbReference>
<feature type="compositionally biased region" description="Pro residues" evidence="1">
    <location>
        <begin position="149"/>
        <end position="161"/>
    </location>
</feature>
<proteinExistence type="predicted"/>
<sequence length="256" mass="26278" precursor="true">MKSRPWVTLSTPKYLATAAALSAACLLTAPGPAEAIPPAPLAPACTWQLPAFLTIHQDNNIDVRMAINDNKLAGRADYTSPGGGVTHGNAEGALNSDGRTFLFIMRWDPGGQNNYSGQINGDGSISGTTLNERNATNNWTATPNATCVAPPPKPADKPPAPAAGGGAGGNEVPPPPPPPAARTATATADVDVYSAPGGNDADKYPKTDTFPGFLENGRQVDLVDGSACPPADWCHISGSNVPTGNGYAWGSFFTTP</sequence>
<gene>
    <name evidence="3" type="ordered locus">Mycch_0436</name>
</gene>
<accession>I4BD99</accession>
<protein>
    <submittedName>
        <fullName evidence="3">Uncharacterized protein</fullName>
    </submittedName>
</protein>
<dbReference type="eggNOG" id="COG4991">
    <property type="taxonomic scope" value="Bacteria"/>
</dbReference>